<dbReference type="EMBL" id="MU853785">
    <property type="protein sequence ID" value="KAK3941245.1"/>
    <property type="molecule type" value="Genomic_DNA"/>
</dbReference>
<dbReference type="PANTHER" id="PTHR47447">
    <property type="entry name" value="OS03G0856100 PROTEIN"/>
    <property type="match status" value="1"/>
</dbReference>
<accession>A0AAN6N8S3</accession>
<sequence length="815" mass="91555">MSLGVKQLWSVRPHVLGARGRSLIPRESAAAASFSRIISAHFNHSRAESTRANGSEDAPTPDEASSSAAVSASQVVRNRTPPSSTLVDRLANVPVRRHGPRESVVVKPVTEYPSKHETRQSLRKNHQALTQQRRLEYLRIANRTRPPDWRVILQNLSKFTPTYSPEYVNDAVKVIIPKDSTDMLLSDVENNVWDIRSRTGCVMKLYRGKKNAEEPYLVLSGERAAVDTAVEDILKVTKKVTVLLLSDKNGETILHNGTEDGSSDGALPQSPVTIDRRRPTGDHRPYNLETSVDAIPQPEEWTKESFEQYVAALTLGRLPPNLESQLYPKGEKHEMAVISRLHAVFNDPATRAAVSNSALKLALTYIAKRGHSFKPDARALFVRMEMLGLRMDTEVFNILAMSHVKAKDLRSFQTTIRLMIRRGHQPNLRTWTLFLRLIEAEEVKRYILHAMNHKGLFSAPLAVKAVASEMAEHDTYRAIQLGQDLKTFLAGQEALYGPEWLSNRAADKVIDVLGRYGRFDDIAEFLRILYASENPTLQPSTVTLNTVITHCKLQNQIDAAIDFVQLFEEHGAKQDGGTAAFDPVTYHLLFEMAWKLKKPNTVSVIWRYAYLVNATSYRMRRRGAMLLLAGSQSQEGSTTTTTRWASRVAKLAAGRAAVASAGKSDPEAHRLAMQALADNLLLSDYKRDTLLQDKPRTGVQVEESSNRWLLMQAMTEWYRSRYWVQEPAAPLGNLLRQALERDRLFHKEIRERDSNTIRGGLGDLVLGEPIEVPTRKKTPRRTSLLKDAKAPPLLLMTQADDEKLAIVGKEPTRLD</sequence>
<keyword evidence="5" id="KW-1185">Reference proteome</keyword>
<evidence type="ECO:0000256" key="1">
    <source>
        <dbReference type="ARBA" id="ARBA00022737"/>
    </source>
</evidence>
<comment type="caution">
    <text evidence="4">The sequence shown here is derived from an EMBL/GenBank/DDBJ whole genome shotgun (WGS) entry which is preliminary data.</text>
</comment>
<dbReference type="Proteomes" id="UP001303473">
    <property type="component" value="Unassembled WGS sequence"/>
</dbReference>
<protein>
    <submittedName>
        <fullName evidence="4">Pentatricopeptide repeat domain-protein</fullName>
    </submittedName>
</protein>
<dbReference type="PANTHER" id="PTHR47447:SF17">
    <property type="entry name" value="OS12G0638900 PROTEIN"/>
    <property type="match status" value="1"/>
</dbReference>
<dbReference type="CDD" id="cd00105">
    <property type="entry name" value="KH-I"/>
    <property type="match status" value="1"/>
</dbReference>
<evidence type="ECO:0000313" key="4">
    <source>
        <dbReference type="EMBL" id="KAK3941245.1"/>
    </source>
</evidence>
<feature type="compositionally biased region" description="Low complexity" evidence="3">
    <location>
        <begin position="64"/>
        <end position="76"/>
    </location>
</feature>
<evidence type="ECO:0000313" key="5">
    <source>
        <dbReference type="Proteomes" id="UP001303473"/>
    </source>
</evidence>
<feature type="region of interest" description="Disordered" evidence="3">
    <location>
        <begin position="45"/>
        <end position="87"/>
    </location>
</feature>
<keyword evidence="1" id="KW-0677">Repeat</keyword>
<evidence type="ECO:0000256" key="3">
    <source>
        <dbReference type="SAM" id="MobiDB-lite"/>
    </source>
</evidence>
<dbReference type="GO" id="GO:0003723">
    <property type="term" value="F:RNA binding"/>
    <property type="evidence" value="ECO:0007669"/>
    <property type="project" value="UniProtKB-UniRule"/>
</dbReference>
<reference evidence="5" key="1">
    <citation type="journal article" date="2023" name="Mol. Phylogenet. Evol.">
        <title>Genome-scale phylogeny and comparative genomics of the fungal order Sordariales.</title>
        <authorList>
            <person name="Hensen N."/>
            <person name="Bonometti L."/>
            <person name="Westerberg I."/>
            <person name="Brannstrom I.O."/>
            <person name="Guillou S."/>
            <person name="Cros-Aarteil S."/>
            <person name="Calhoun S."/>
            <person name="Haridas S."/>
            <person name="Kuo A."/>
            <person name="Mondo S."/>
            <person name="Pangilinan J."/>
            <person name="Riley R."/>
            <person name="LaButti K."/>
            <person name="Andreopoulos B."/>
            <person name="Lipzen A."/>
            <person name="Chen C."/>
            <person name="Yan M."/>
            <person name="Daum C."/>
            <person name="Ng V."/>
            <person name="Clum A."/>
            <person name="Steindorff A."/>
            <person name="Ohm R.A."/>
            <person name="Martin F."/>
            <person name="Silar P."/>
            <person name="Natvig D.O."/>
            <person name="Lalanne C."/>
            <person name="Gautier V."/>
            <person name="Ament-Velasquez S.L."/>
            <person name="Kruys A."/>
            <person name="Hutchinson M.I."/>
            <person name="Powell A.J."/>
            <person name="Barry K."/>
            <person name="Miller A.N."/>
            <person name="Grigoriev I.V."/>
            <person name="Debuchy R."/>
            <person name="Gladieux P."/>
            <person name="Hiltunen Thoren M."/>
            <person name="Johannesson H."/>
        </authorList>
    </citation>
    <scope>NUCLEOTIDE SEQUENCE [LARGE SCALE GENOMIC DNA]</scope>
    <source>
        <strain evidence="5">CBS 340.73</strain>
    </source>
</reference>
<dbReference type="InterPro" id="IPR011990">
    <property type="entry name" value="TPR-like_helical_dom_sf"/>
</dbReference>
<dbReference type="PROSITE" id="PS50084">
    <property type="entry name" value="KH_TYPE_1"/>
    <property type="match status" value="1"/>
</dbReference>
<dbReference type="AlphaFoldDB" id="A0AAN6N8S3"/>
<keyword evidence="2" id="KW-0694">RNA-binding</keyword>
<dbReference type="Gene3D" id="1.25.40.10">
    <property type="entry name" value="Tetratricopeptide repeat domain"/>
    <property type="match status" value="1"/>
</dbReference>
<feature type="region of interest" description="Disordered" evidence="3">
    <location>
        <begin position="255"/>
        <end position="288"/>
    </location>
</feature>
<evidence type="ECO:0000256" key="2">
    <source>
        <dbReference type="PROSITE-ProRule" id="PRU00117"/>
    </source>
</evidence>
<proteinExistence type="predicted"/>
<feature type="compositionally biased region" description="Basic and acidic residues" evidence="3">
    <location>
        <begin position="274"/>
        <end position="286"/>
    </location>
</feature>
<organism evidence="4 5">
    <name type="scientific">Diplogelasinospora grovesii</name>
    <dbReference type="NCBI Taxonomy" id="303347"/>
    <lineage>
        <taxon>Eukaryota</taxon>
        <taxon>Fungi</taxon>
        <taxon>Dikarya</taxon>
        <taxon>Ascomycota</taxon>
        <taxon>Pezizomycotina</taxon>
        <taxon>Sordariomycetes</taxon>
        <taxon>Sordariomycetidae</taxon>
        <taxon>Sordariales</taxon>
        <taxon>Diplogelasinosporaceae</taxon>
        <taxon>Diplogelasinospora</taxon>
    </lineage>
</organism>
<gene>
    <name evidence="4" type="ORF">QBC46DRAFT_383185</name>
</gene>
<name>A0AAN6N8S3_9PEZI</name>